<evidence type="ECO:0000256" key="3">
    <source>
        <dbReference type="SAM" id="Phobius"/>
    </source>
</evidence>
<evidence type="ECO:0000313" key="7">
    <source>
        <dbReference type="Proteomes" id="UP001056429"/>
    </source>
</evidence>
<dbReference type="PANTHER" id="PTHR43278:SF2">
    <property type="entry name" value="IRON-SULFUR FLAVOPROTEIN"/>
    <property type="match status" value="1"/>
</dbReference>
<dbReference type="Gene3D" id="3.30.1050.10">
    <property type="entry name" value="SCP2 sterol-binding domain"/>
    <property type="match status" value="1"/>
</dbReference>
<keyword evidence="3" id="KW-0472">Membrane</keyword>
<name>A0A9J6NYB1_9CLOT</name>
<evidence type="ECO:0000259" key="4">
    <source>
        <dbReference type="Pfam" id="PF02036"/>
    </source>
</evidence>
<evidence type="ECO:0000313" key="6">
    <source>
        <dbReference type="EMBL" id="MCM1988974.1"/>
    </source>
</evidence>
<dbReference type="AlphaFoldDB" id="A0A9J6NYB1"/>
<dbReference type="Gene3D" id="3.40.50.360">
    <property type="match status" value="1"/>
</dbReference>
<accession>A0A9J6NYB1</accession>
<dbReference type="InterPro" id="IPR003033">
    <property type="entry name" value="SCP2_sterol-bd_dom"/>
</dbReference>
<dbReference type="RefSeq" id="WP_250857840.1">
    <property type="nucleotide sequence ID" value="NZ_JAGSOJ010000001.1"/>
</dbReference>
<dbReference type="EMBL" id="JAGSOJ010000001">
    <property type="protein sequence ID" value="MCM1988974.1"/>
    <property type="molecule type" value="Genomic_DNA"/>
</dbReference>
<reference evidence="6" key="2">
    <citation type="submission" date="2021-04" db="EMBL/GenBank/DDBJ databases">
        <authorList>
            <person name="Dong X."/>
        </authorList>
    </citation>
    <scope>NUCLEOTIDE SEQUENCE</scope>
    <source>
        <strain evidence="6">ZWT</strain>
    </source>
</reference>
<keyword evidence="7" id="KW-1185">Reference proteome</keyword>
<protein>
    <submittedName>
        <fullName evidence="6">NAD(P)H-dependent oxidoreductase</fullName>
    </submittedName>
</protein>
<reference evidence="6" key="1">
    <citation type="journal article" date="2021" name="mSystems">
        <title>Bacteria and Archaea Synergistically Convert Glycine Betaine to Biogenic Methane in the Formosa Cold Seep of the South China Sea.</title>
        <authorList>
            <person name="Li L."/>
            <person name="Zhang W."/>
            <person name="Zhang S."/>
            <person name="Song L."/>
            <person name="Sun Q."/>
            <person name="Zhang H."/>
            <person name="Xiang H."/>
            <person name="Dong X."/>
        </authorList>
    </citation>
    <scope>NUCLEOTIDE SEQUENCE</scope>
    <source>
        <strain evidence="6">ZWT</strain>
    </source>
</reference>
<dbReference type="SUPFAM" id="SSF52218">
    <property type="entry name" value="Flavoproteins"/>
    <property type="match status" value="1"/>
</dbReference>
<feature type="transmembrane region" description="Helical" evidence="3">
    <location>
        <begin position="370"/>
        <end position="398"/>
    </location>
</feature>
<dbReference type="PANTHER" id="PTHR43278">
    <property type="entry name" value="NAD(P)H-DEPENDENT FMN-CONTAINING OXIDOREDUCTASE YWQN-RELATED"/>
    <property type="match status" value="1"/>
</dbReference>
<sequence>MKILLLNGSPKGEKSNTFKITTAFLEGLNENKNNNVDVINISKMEINHCIGCYSCWTKNPGECILKDDMAELINKYLESDLIIWSFPLYYFGMPSKIKAFLDRLLPTNLPYMSEREDGGSRHVPRYDLSGKKFVLISTCGFYSTENNYDALIRQFEIMYGKDLTKILCTEGELFRVPQLKGRTCEYLSYAKKAGMEYSETFKISDETHDKLSELLYPPEVFVKMADASWEINEPKKSSNKSYNFMKQMAALCNPDAIKGKDLILEMCFTDLDKTYQLCIENNKCTMLDSNLKPFTTRIEVPFELWVKISEGKENGAEAMMKKKYKVLGDFNVMLQLDEIFGGKNYEPEQSDTNITDKMIKTNMSLFLLPWIVQWLTFPINLKIGGAISIIVCSFVFFLSNKIKTTKYERISTVIISTLGVSALLGYGSAVTLPCLSYLIFGGMWLISSTHKIPLTAHYSCNSYNGEEAFDNPLFIKTNRILTFVWGLLYLIVSIFSYFLMKSNMASFTGLINSIIPAIMGVFTAWFSRWYPAKVAKG</sequence>
<evidence type="ECO:0000256" key="2">
    <source>
        <dbReference type="ARBA" id="ARBA00022643"/>
    </source>
</evidence>
<dbReference type="Proteomes" id="UP001056429">
    <property type="component" value="Unassembled WGS sequence"/>
</dbReference>
<feature type="transmembrane region" description="Helical" evidence="3">
    <location>
        <begin position="480"/>
        <end position="500"/>
    </location>
</feature>
<keyword evidence="3" id="KW-1133">Transmembrane helix</keyword>
<dbReference type="Pfam" id="PF02036">
    <property type="entry name" value="SCP2"/>
    <property type="match status" value="1"/>
</dbReference>
<dbReference type="Pfam" id="PF02525">
    <property type="entry name" value="Flavodoxin_2"/>
    <property type="match status" value="1"/>
</dbReference>
<comment type="caution">
    <text evidence="6">The sequence shown here is derived from an EMBL/GenBank/DDBJ whole genome shotgun (WGS) entry which is preliminary data.</text>
</comment>
<keyword evidence="2" id="KW-0288">FMN</keyword>
<gene>
    <name evidence="6" type="ORF">KDK92_04415</name>
</gene>
<feature type="transmembrane region" description="Helical" evidence="3">
    <location>
        <begin position="507"/>
        <end position="527"/>
    </location>
</feature>
<keyword evidence="3" id="KW-0812">Transmembrane</keyword>
<dbReference type="InterPro" id="IPR003680">
    <property type="entry name" value="Flavodoxin_fold"/>
</dbReference>
<dbReference type="InterPro" id="IPR029039">
    <property type="entry name" value="Flavoprotein-like_sf"/>
</dbReference>
<proteinExistence type="predicted"/>
<evidence type="ECO:0000259" key="5">
    <source>
        <dbReference type="Pfam" id="PF02525"/>
    </source>
</evidence>
<evidence type="ECO:0000256" key="1">
    <source>
        <dbReference type="ARBA" id="ARBA00022630"/>
    </source>
</evidence>
<feature type="transmembrane region" description="Helical" evidence="3">
    <location>
        <begin position="410"/>
        <end position="440"/>
    </location>
</feature>
<dbReference type="InterPro" id="IPR051796">
    <property type="entry name" value="ISF_SsuE-like"/>
</dbReference>
<feature type="domain" description="SCP2" evidence="4">
    <location>
        <begin position="264"/>
        <end position="340"/>
    </location>
</feature>
<dbReference type="SUPFAM" id="SSF55718">
    <property type="entry name" value="SCP-like"/>
    <property type="match status" value="1"/>
</dbReference>
<organism evidence="6 7">
    <name type="scientific">Oceanirhabdus seepicola</name>
    <dbReference type="NCBI Taxonomy" id="2828781"/>
    <lineage>
        <taxon>Bacteria</taxon>
        <taxon>Bacillati</taxon>
        <taxon>Bacillota</taxon>
        <taxon>Clostridia</taxon>
        <taxon>Eubacteriales</taxon>
        <taxon>Clostridiaceae</taxon>
        <taxon>Oceanirhabdus</taxon>
    </lineage>
</organism>
<keyword evidence="1" id="KW-0285">Flavoprotein</keyword>
<dbReference type="InterPro" id="IPR036527">
    <property type="entry name" value="SCP2_sterol-bd_dom_sf"/>
</dbReference>
<feature type="domain" description="Flavodoxin-like fold" evidence="5">
    <location>
        <begin position="1"/>
        <end position="153"/>
    </location>
</feature>